<feature type="site" description="Lowers pKa of active site Tyr" evidence="4">
    <location>
        <position position="86"/>
    </location>
</feature>
<gene>
    <name evidence="6" type="ORF">TorRG33x02_204310</name>
</gene>
<protein>
    <submittedName>
        <fullName evidence="6">Aldo/keto reductase</fullName>
    </submittedName>
</protein>
<reference evidence="7" key="1">
    <citation type="submission" date="2016-06" db="EMBL/GenBank/DDBJ databases">
        <title>Parallel loss of symbiosis genes in relatives of nitrogen-fixing non-legume Parasponia.</title>
        <authorList>
            <person name="Van Velzen R."/>
            <person name="Holmer R."/>
            <person name="Bu F."/>
            <person name="Rutten L."/>
            <person name="Van Zeijl A."/>
            <person name="Liu W."/>
            <person name="Santuari L."/>
            <person name="Cao Q."/>
            <person name="Sharma T."/>
            <person name="Shen D."/>
            <person name="Roswanjaya Y."/>
            <person name="Wardhani T."/>
            <person name="Kalhor M.S."/>
            <person name="Jansen J."/>
            <person name="Van den Hoogen J."/>
            <person name="Gungor B."/>
            <person name="Hartog M."/>
            <person name="Hontelez J."/>
            <person name="Verver J."/>
            <person name="Yang W.-C."/>
            <person name="Schijlen E."/>
            <person name="Repin R."/>
            <person name="Schilthuizen M."/>
            <person name="Schranz E."/>
            <person name="Heidstra R."/>
            <person name="Miyata K."/>
            <person name="Fedorova E."/>
            <person name="Kohlen W."/>
            <person name="Bisseling T."/>
            <person name="Smit S."/>
            <person name="Geurts R."/>
        </authorList>
    </citation>
    <scope>NUCLEOTIDE SEQUENCE [LARGE SCALE GENOMIC DNA]</scope>
    <source>
        <strain evidence="7">cv. RG33-2</strain>
    </source>
</reference>
<feature type="domain" description="NADP-dependent oxidoreductase" evidence="5">
    <location>
        <begin position="21"/>
        <end position="292"/>
    </location>
</feature>
<evidence type="ECO:0000256" key="1">
    <source>
        <dbReference type="ARBA" id="ARBA00023002"/>
    </source>
</evidence>
<proteinExistence type="predicted"/>
<keyword evidence="1" id="KW-0560">Oxidoreductase</keyword>
<evidence type="ECO:0000313" key="7">
    <source>
        <dbReference type="Proteomes" id="UP000237000"/>
    </source>
</evidence>
<evidence type="ECO:0000313" key="6">
    <source>
        <dbReference type="EMBL" id="PON83764.1"/>
    </source>
</evidence>
<comment type="caution">
    <text evidence="6">The sequence shown here is derived from an EMBL/GenBank/DDBJ whole genome shotgun (WGS) entry which is preliminary data.</text>
</comment>
<keyword evidence="7" id="KW-1185">Reference proteome</keyword>
<dbReference type="GO" id="GO:0044550">
    <property type="term" value="P:secondary metabolite biosynthetic process"/>
    <property type="evidence" value="ECO:0007669"/>
    <property type="project" value="UniProtKB-ARBA"/>
</dbReference>
<sequence length="322" mass="36163">MEANITRELPLASTNLTIPCLGFGTATYPFNGSTAKEAILHAIKLGWRHFDTAAIYGTESCLGESIAEALALGLIRSRDQLFITSKLWFTDAHKDRVLPAIKDTLKKLGLEYLNLYLIHCPVASKQHGKYEFPFDKKELVALDLKSVWEDMEECQKLGLTKSIGVSNFSCKKLDDLLAVAKIPPAVNQVEMNPVWQQKKLREFCKEKGIHITAYSPLGGKGTPWGTNRVMECEVLKEIAGAKGKSVAQVCLRWVYEQDVSFVVKSFDKNRIKENFDIFDWGLSPEDLQKISDIPQQRGSLALDLIHEEGPYKSAEELWDGEL</sequence>
<dbReference type="CDD" id="cd19124">
    <property type="entry name" value="AKR_AKR4A_4B"/>
    <property type="match status" value="1"/>
</dbReference>
<dbReference type="STRING" id="63057.A0A2P5EE01"/>
<dbReference type="InterPro" id="IPR018170">
    <property type="entry name" value="Aldo/ket_reductase_CS"/>
</dbReference>
<dbReference type="EMBL" id="JXTC01000173">
    <property type="protein sequence ID" value="PON83764.1"/>
    <property type="molecule type" value="Genomic_DNA"/>
</dbReference>
<feature type="binding site" evidence="3">
    <location>
        <position position="119"/>
    </location>
    <ligand>
        <name>substrate</name>
    </ligand>
</feature>
<dbReference type="PROSITE" id="PS00063">
    <property type="entry name" value="ALDOKETO_REDUCTASE_3"/>
    <property type="match status" value="1"/>
</dbReference>
<evidence type="ECO:0000259" key="5">
    <source>
        <dbReference type="Pfam" id="PF00248"/>
    </source>
</evidence>
<evidence type="ECO:0000256" key="4">
    <source>
        <dbReference type="PIRSR" id="PIRSR000097-3"/>
    </source>
</evidence>
<organism evidence="6 7">
    <name type="scientific">Trema orientale</name>
    <name type="common">Charcoal tree</name>
    <name type="synonym">Celtis orientalis</name>
    <dbReference type="NCBI Taxonomy" id="63057"/>
    <lineage>
        <taxon>Eukaryota</taxon>
        <taxon>Viridiplantae</taxon>
        <taxon>Streptophyta</taxon>
        <taxon>Embryophyta</taxon>
        <taxon>Tracheophyta</taxon>
        <taxon>Spermatophyta</taxon>
        <taxon>Magnoliopsida</taxon>
        <taxon>eudicotyledons</taxon>
        <taxon>Gunneridae</taxon>
        <taxon>Pentapetalae</taxon>
        <taxon>rosids</taxon>
        <taxon>fabids</taxon>
        <taxon>Rosales</taxon>
        <taxon>Cannabaceae</taxon>
        <taxon>Trema</taxon>
    </lineage>
</organism>
<dbReference type="InterPro" id="IPR044497">
    <property type="entry name" value="AKR4A/B"/>
</dbReference>
<dbReference type="PANTHER" id="PTHR11732">
    <property type="entry name" value="ALDO/KETO REDUCTASE"/>
    <property type="match status" value="1"/>
</dbReference>
<dbReference type="PRINTS" id="PR00069">
    <property type="entry name" value="ALDKETRDTASE"/>
</dbReference>
<dbReference type="InParanoid" id="A0A2P5EE01"/>
<dbReference type="PROSITE" id="PS00062">
    <property type="entry name" value="ALDOKETO_REDUCTASE_2"/>
    <property type="match status" value="1"/>
</dbReference>
<dbReference type="GO" id="GO:0016616">
    <property type="term" value="F:oxidoreductase activity, acting on the CH-OH group of donors, NAD or NADP as acceptor"/>
    <property type="evidence" value="ECO:0007669"/>
    <property type="project" value="InterPro"/>
</dbReference>
<dbReference type="SUPFAM" id="SSF51430">
    <property type="entry name" value="NAD(P)-linked oxidoreductase"/>
    <property type="match status" value="1"/>
</dbReference>
<evidence type="ECO:0000256" key="3">
    <source>
        <dbReference type="PIRSR" id="PIRSR000097-2"/>
    </source>
</evidence>
<dbReference type="Gene3D" id="3.20.20.100">
    <property type="entry name" value="NADP-dependent oxidoreductase domain"/>
    <property type="match status" value="1"/>
</dbReference>
<dbReference type="Pfam" id="PF00248">
    <property type="entry name" value="Aldo_ket_red"/>
    <property type="match status" value="1"/>
</dbReference>
<evidence type="ECO:0000256" key="2">
    <source>
        <dbReference type="PIRSR" id="PIRSR000097-1"/>
    </source>
</evidence>
<accession>A0A2P5EE01</accession>
<dbReference type="Proteomes" id="UP000237000">
    <property type="component" value="Unassembled WGS sequence"/>
</dbReference>
<dbReference type="InterPro" id="IPR036812">
    <property type="entry name" value="NAD(P)_OxRdtase_dom_sf"/>
</dbReference>
<dbReference type="OrthoDB" id="416253at2759"/>
<dbReference type="InterPro" id="IPR020471">
    <property type="entry name" value="AKR"/>
</dbReference>
<name>A0A2P5EE01_TREOI</name>
<dbReference type="AlphaFoldDB" id="A0A2P5EE01"/>
<dbReference type="PIRSF" id="PIRSF000097">
    <property type="entry name" value="AKR"/>
    <property type="match status" value="1"/>
</dbReference>
<dbReference type="FunFam" id="3.20.20.100:FF:000014">
    <property type="entry name" value="NAD(P)-linked oxidoreductase superfamily protein"/>
    <property type="match status" value="1"/>
</dbReference>
<feature type="active site" description="Proton donor" evidence="2">
    <location>
        <position position="56"/>
    </location>
</feature>
<dbReference type="InterPro" id="IPR023210">
    <property type="entry name" value="NADP_OxRdtase_dom"/>
</dbReference>